<name>A0AAE4BN68_9DEIO</name>
<dbReference type="RefSeq" id="WP_309854889.1">
    <property type="nucleotide sequence ID" value="NZ_JAVDQJ010000005.1"/>
</dbReference>
<keyword evidence="1" id="KW-0472">Membrane</keyword>
<feature type="transmembrane region" description="Helical" evidence="1">
    <location>
        <begin position="96"/>
        <end position="119"/>
    </location>
</feature>
<feature type="transmembrane region" description="Helical" evidence="1">
    <location>
        <begin position="55"/>
        <end position="75"/>
    </location>
</feature>
<dbReference type="EMBL" id="JAVDQK010000004">
    <property type="protein sequence ID" value="MDR6218421.1"/>
    <property type="molecule type" value="Genomic_DNA"/>
</dbReference>
<sequence length="120" mass="12147">MSGGRPTRPVVQTRAARLGQILLYGLGTGLGSGLLCVLAAALHSGGVTRAGAAEALGWGGLILTFLAGAITYSQLSQSQIESGLRARLGEGYRAPGLPWAQILTALIGAGVLFLGQFALS</sequence>
<feature type="transmembrane region" description="Helical" evidence="1">
    <location>
        <begin position="21"/>
        <end position="43"/>
    </location>
</feature>
<comment type="caution">
    <text evidence="2">The sequence shown here is derived from an EMBL/GenBank/DDBJ whole genome shotgun (WGS) entry which is preliminary data.</text>
</comment>
<dbReference type="Proteomes" id="UP001185331">
    <property type="component" value="Unassembled WGS sequence"/>
</dbReference>
<evidence type="ECO:0000313" key="3">
    <source>
        <dbReference type="Proteomes" id="UP001185331"/>
    </source>
</evidence>
<evidence type="ECO:0000256" key="1">
    <source>
        <dbReference type="SAM" id="Phobius"/>
    </source>
</evidence>
<keyword evidence="1" id="KW-1133">Transmembrane helix</keyword>
<reference evidence="2" key="1">
    <citation type="submission" date="2023-07" db="EMBL/GenBank/DDBJ databases">
        <title>Sorghum-associated microbial communities from plants grown in Nebraska, USA.</title>
        <authorList>
            <person name="Schachtman D."/>
        </authorList>
    </citation>
    <scope>NUCLEOTIDE SEQUENCE</scope>
    <source>
        <strain evidence="2">BE330</strain>
    </source>
</reference>
<keyword evidence="1" id="KW-0812">Transmembrane</keyword>
<proteinExistence type="predicted"/>
<protein>
    <submittedName>
        <fullName evidence="2">Uncharacterized protein</fullName>
    </submittedName>
</protein>
<dbReference type="AlphaFoldDB" id="A0AAE4BN68"/>
<accession>A0AAE4BN68</accession>
<gene>
    <name evidence="2" type="ORF">J2Y00_001984</name>
</gene>
<evidence type="ECO:0000313" key="2">
    <source>
        <dbReference type="EMBL" id="MDR6218421.1"/>
    </source>
</evidence>
<organism evidence="2 3">
    <name type="scientific">Deinococcus soli</name>
    <name type="common">ex Cha et al. 2016</name>
    <dbReference type="NCBI Taxonomy" id="1309411"/>
    <lineage>
        <taxon>Bacteria</taxon>
        <taxon>Thermotogati</taxon>
        <taxon>Deinococcota</taxon>
        <taxon>Deinococci</taxon>
        <taxon>Deinococcales</taxon>
        <taxon>Deinococcaceae</taxon>
        <taxon>Deinococcus</taxon>
    </lineage>
</organism>